<reference evidence="2" key="1">
    <citation type="journal article" date="2017" name="Nature">
        <title>The genome of Chenopodium quinoa.</title>
        <authorList>
            <person name="Jarvis D.E."/>
            <person name="Ho Y.S."/>
            <person name="Lightfoot D.J."/>
            <person name="Schmoeckel S.M."/>
            <person name="Li B."/>
            <person name="Borm T.J.A."/>
            <person name="Ohyanagi H."/>
            <person name="Mineta K."/>
            <person name="Michell C.T."/>
            <person name="Saber N."/>
            <person name="Kharbatia N.M."/>
            <person name="Rupper R.R."/>
            <person name="Sharp A.R."/>
            <person name="Dally N."/>
            <person name="Boughton B.A."/>
            <person name="Woo Y.H."/>
            <person name="Gao G."/>
            <person name="Schijlen E.G.W.M."/>
            <person name="Guo X."/>
            <person name="Momin A.A."/>
            <person name="Negrao S."/>
            <person name="Al-Babili S."/>
            <person name="Gehring C."/>
            <person name="Roessner U."/>
            <person name="Jung C."/>
            <person name="Murphy K."/>
            <person name="Arold S.T."/>
            <person name="Gojobori T."/>
            <person name="van der Linden C.G."/>
            <person name="van Loo E.N."/>
            <person name="Jellen E.N."/>
            <person name="Maughan P.J."/>
            <person name="Tester M."/>
        </authorList>
    </citation>
    <scope>NUCLEOTIDE SEQUENCE [LARGE SCALE GENOMIC DNA]</scope>
    <source>
        <strain evidence="2">cv. PI 614886</strain>
    </source>
</reference>
<dbReference type="KEGG" id="cqi:110722509"/>
<dbReference type="Pfam" id="PF03478">
    <property type="entry name" value="Beta-prop_KIB1-4"/>
    <property type="match status" value="1"/>
</dbReference>
<evidence type="ECO:0000313" key="3">
    <source>
        <dbReference type="Proteomes" id="UP000596660"/>
    </source>
</evidence>
<evidence type="ECO:0000313" key="2">
    <source>
        <dbReference type="EnsemblPlants" id="AUR62019811-RA:cds"/>
    </source>
</evidence>
<dbReference type="PANTHER" id="PTHR44259:SF107">
    <property type="entry name" value="F-BOX PROTEIN SKIP23-LIKE"/>
    <property type="match status" value="1"/>
</dbReference>
<organism evidence="2 3">
    <name type="scientific">Chenopodium quinoa</name>
    <name type="common">Quinoa</name>
    <dbReference type="NCBI Taxonomy" id="63459"/>
    <lineage>
        <taxon>Eukaryota</taxon>
        <taxon>Viridiplantae</taxon>
        <taxon>Streptophyta</taxon>
        <taxon>Embryophyta</taxon>
        <taxon>Tracheophyta</taxon>
        <taxon>Spermatophyta</taxon>
        <taxon>Magnoliopsida</taxon>
        <taxon>eudicotyledons</taxon>
        <taxon>Gunneridae</taxon>
        <taxon>Pentapetalae</taxon>
        <taxon>Caryophyllales</taxon>
        <taxon>Chenopodiaceae</taxon>
        <taxon>Chenopodioideae</taxon>
        <taxon>Atripliceae</taxon>
        <taxon>Chenopodium</taxon>
    </lineage>
</organism>
<dbReference type="OMA" id="ISCIGEM"/>
<proteinExistence type="predicted"/>
<accession>A0A803LWG0</accession>
<evidence type="ECO:0000259" key="1">
    <source>
        <dbReference type="Pfam" id="PF03478"/>
    </source>
</evidence>
<name>A0A803LWG0_CHEQI</name>
<dbReference type="Gramene" id="AUR62019811-RA">
    <property type="protein sequence ID" value="AUR62019811-RA:cds"/>
    <property type="gene ID" value="AUR62019811"/>
</dbReference>
<sequence>MRDWGNMPKDIVTKIVEHVEFYEDYETLLKICSNWRSAGKEASLRGYANANATESMHTLPWLMLRQKQSSMSHRLYSFSKRMVRLISLPAELNYKKPMLSSRGWLLVLSKTKQVSILNPFSGAIIELPILKLWNTNHIDFRDFDWHRTILNRFILSADPSTSSDFVVFLSVSFSAGTDNLASNLVFWRNNRGAGACSGDGHGWIHVRDPLVPLGPILPDYPYHTQLFLSFYCTDLTFYQGEFYGVNIFGMFVKFETAKGNPHFHVVAVIDGHVPNMLTYDDNETAWFHYLVESSGKLLVIRQVTRQEITTSKRRHIFRFQTIRFEVFELNVMAGELNEVSSLGNRTIFLGLNSSFSVESSRGFKPNCIYYTDDSPRSTPCQTPGRHGGCLYNLTNGKFEDHFYNCRSSYLGKLTPLIWLESPYS</sequence>
<dbReference type="EnsemblPlants" id="AUR62019811-RA">
    <property type="protein sequence ID" value="AUR62019811-RA:cds"/>
    <property type="gene ID" value="AUR62019811"/>
</dbReference>
<dbReference type="AlphaFoldDB" id="A0A803LWG0"/>
<dbReference type="InterPro" id="IPR050942">
    <property type="entry name" value="F-box_BR-signaling"/>
</dbReference>
<feature type="domain" description="KIB1-4 beta-propeller" evidence="1">
    <location>
        <begin position="75"/>
        <end position="391"/>
    </location>
</feature>
<dbReference type="Proteomes" id="UP000596660">
    <property type="component" value="Unplaced"/>
</dbReference>
<dbReference type="RefSeq" id="XP_021757471.1">
    <property type="nucleotide sequence ID" value="XM_021901779.1"/>
</dbReference>
<dbReference type="OrthoDB" id="642536at2759"/>
<dbReference type="PANTHER" id="PTHR44259">
    <property type="entry name" value="OS07G0183000 PROTEIN-RELATED"/>
    <property type="match status" value="1"/>
</dbReference>
<keyword evidence="3" id="KW-1185">Reference proteome</keyword>
<gene>
    <name evidence="2" type="primary">LOC110722509</name>
</gene>
<dbReference type="InterPro" id="IPR005174">
    <property type="entry name" value="KIB1-4_b-propeller"/>
</dbReference>
<protein>
    <recommendedName>
        <fullName evidence="1">KIB1-4 beta-propeller domain-containing protein</fullName>
    </recommendedName>
</protein>
<reference evidence="2" key="2">
    <citation type="submission" date="2021-03" db="UniProtKB">
        <authorList>
            <consortium name="EnsemblPlants"/>
        </authorList>
    </citation>
    <scope>IDENTIFICATION</scope>
</reference>
<dbReference type="GeneID" id="110722509"/>